<dbReference type="Proteomes" id="UP000323380">
    <property type="component" value="Unassembled WGS sequence"/>
</dbReference>
<dbReference type="NCBIfam" id="NF006124">
    <property type="entry name" value="PRK08268.1"/>
    <property type="match status" value="1"/>
</dbReference>
<keyword evidence="3 6" id="KW-0560">Oxidoreductase</keyword>
<dbReference type="Pfam" id="PF02737">
    <property type="entry name" value="3HCDH_N"/>
    <property type="match status" value="1"/>
</dbReference>
<dbReference type="InterPro" id="IPR006108">
    <property type="entry name" value="3HC_DH_C"/>
</dbReference>
<proteinExistence type="inferred from homology"/>
<keyword evidence="7" id="KW-1185">Reference proteome</keyword>
<accession>A0A5D0NZD3</accession>
<dbReference type="FunFam" id="3.40.50.720:FF:000009">
    <property type="entry name" value="Fatty oxidation complex, alpha subunit"/>
    <property type="match status" value="1"/>
</dbReference>
<sequence>MPGNGGKCRGSQEWAIKEAAVAEWARRATAVRVIGTGAMGRGIAQLAAAGGLTVELADVRIEAVTGAVEYIGGMFDRLVRKGRMDAGDAARAKERLRPVGEPLTPFQECDLVIEAVREDLDTKRKLFAALETTCPENTILATNTSSLSVTAIGAALKDPSRLAGLHFFNPVPLMRLVEVIPGARTADWIPDALADLVRRLGHEPVVAPDAPGFLVNHAGRGLVTEALQILSECAAEPVDIDRIARDVLGLKMGPCELLDLTGMDVSHSVMESIWEGFYGEPRFRPSRIGRARVDAGMFGRKTGEGFYAYVDGAKQEPPEVTAPAVEPRPVWVHGDVREELGALLSTSGVEVEQGDEPSGRAVALVAPFGQSTLGAAQAENLPVERTLGVDPFGGFFTRLTLSVHPGVDKAAGRAALAALVGTGRSVSVVRDGPAPVAQRLLAAIVNVGCGIAEQRLARPEDVDTAVRLGLGYPRGPLEWGEQAGMGRVLAILRGLHAATGDPRYRPSGWLAERAALGLPLTEAGTAPSDLTS</sequence>
<dbReference type="GO" id="GO:0003857">
    <property type="term" value="F:(3S)-3-hydroxyacyl-CoA dehydrogenase (NAD+) activity"/>
    <property type="evidence" value="ECO:0007669"/>
    <property type="project" value="UniProtKB-EC"/>
</dbReference>
<evidence type="ECO:0000259" key="5">
    <source>
        <dbReference type="Pfam" id="PF02737"/>
    </source>
</evidence>
<feature type="domain" description="3-hydroxyacyl-CoA dehydrogenase C-terminal" evidence="4">
    <location>
        <begin position="436"/>
        <end position="517"/>
    </location>
</feature>
<dbReference type="STRING" id="1220554.GCA_001552135_03641"/>
<reference evidence="6 7" key="1">
    <citation type="submission" date="2019-08" db="EMBL/GenBank/DDBJ databases">
        <title>Actinomadura sp. nov. CYP1-5 isolated from mountain soil.</title>
        <authorList>
            <person name="Songsumanus A."/>
            <person name="Kuncharoen N."/>
            <person name="Kudo T."/>
            <person name="Yuki M."/>
            <person name="Igarashi Y."/>
            <person name="Tanasupawat S."/>
        </authorList>
    </citation>
    <scope>NUCLEOTIDE SEQUENCE [LARGE SCALE GENOMIC DNA]</scope>
    <source>
        <strain evidence="6 7">JCM 14158</strain>
    </source>
</reference>
<dbReference type="InterPro" id="IPR008927">
    <property type="entry name" value="6-PGluconate_DH-like_C_sf"/>
</dbReference>
<dbReference type="Pfam" id="PF00725">
    <property type="entry name" value="3HCDH"/>
    <property type="match status" value="2"/>
</dbReference>
<gene>
    <name evidence="6" type="ORF">FXF69_10625</name>
</gene>
<evidence type="ECO:0000256" key="3">
    <source>
        <dbReference type="ARBA" id="ARBA00023002"/>
    </source>
</evidence>
<dbReference type="PANTHER" id="PTHR48075:SF5">
    <property type="entry name" value="3-HYDROXYBUTYRYL-COA DEHYDROGENASE"/>
    <property type="match status" value="1"/>
</dbReference>
<evidence type="ECO:0000256" key="2">
    <source>
        <dbReference type="ARBA" id="ARBA00009463"/>
    </source>
</evidence>
<dbReference type="GO" id="GO:0006631">
    <property type="term" value="P:fatty acid metabolic process"/>
    <property type="evidence" value="ECO:0007669"/>
    <property type="project" value="InterPro"/>
</dbReference>
<comment type="pathway">
    <text evidence="1">Lipid metabolism; butanoate metabolism.</text>
</comment>
<evidence type="ECO:0000259" key="4">
    <source>
        <dbReference type="Pfam" id="PF00725"/>
    </source>
</evidence>
<dbReference type="InterPro" id="IPR036291">
    <property type="entry name" value="NAD(P)-bd_dom_sf"/>
</dbReference>
<protein>
    <submittedName>
        <fullName evidence="6">3-hydroxyacyl-CoA dehydrogenase</fullName>
        <ecNumber evidence="6">1.1.1.35</ecNumber>
    </submittedName>
</protein>
<dbReference type="InterPro" id="IPR006176">
    <property type="entry name" value="3-OHacyl-CoA_DH_NAD-bd"/>
</dbReference>
<dbReference type="InterPro" id="IPR013328">
    <property type="entry name" value="6PGD_dom2"/>
</dbReference>
<organism evidence="6 7">
    <name type="scientific">Actinomadura chibensis</name>
    <dbReference type="NCBI Taxonomy" id="392828"/>
    <lineage>
        <taxon>Bacteria</taxon>
        <taxon>Bacillati</taxon>
        <taxon>Actinomycetota</taxon>
        <taxon>Actinomycetes</taxon>
        <taxon>Streptosporangiales</taxon>
        <taxon>Thermomonosporaceae</taxon>
        <taxon>Actinomadura</taxon>
    </lineage>
</organism>
<dbReference type="PANTHER" id="PTHR48075">
    <property type="entry name" value="3-HYDROXYACYL-COA DEHYDROGENASE FAMILY PROTEIN"/>
    <property type="match status" value="1"/>
</dbReference>
<dbReference type="EC" id="1.1.1.35" evidence="6"/>
<dbReference type="EMBL" id="VSFG01000001">
    <property type="protein sequence ID" value="TYB49504.1"/>
    <property type="molecule type" value="Genomic_DNA"/>
</dbReference>
<dbReference type="GO" id="GO:0070403">
    <property type="term" value="F:NAD+ binding"/>
    <property type="evidence" value="ECO:0007669"/>
    <property type="project" value="InterPro"/>
</dbReference>
<dbReference type="Gene3D" id="1.10.1040.10">
    <property type="entry name" value="N-(1-d-carboxylethyl)-l-norvaline Dehydrogenase, domain 2"/>
    <property type="match status" value="2"/>
</dbReference>
<name>A0A5D0NZD3_9ACTN</name>
<evidence type="ECO:0000313" key="6">
    <source>
        <dbReference type="EMBL" id="TYB49504.1"/>
    </source>
</evidence>
<evidence type="ECO:0000313" key="7">
    <source>
        <dbReference type="Proteomes" id="UP000323380"/>
    </source>
</evidence>
<dbReference type="SUPFAM" id="SSF51735">
    <property type="entry name" value="NAD(P)-binding Rossmann-fold domains"/>
    <property type="match status" value="1"/>
</dbReference>
<dbReference type="Gene3D" id="3.40.50.720">
    <property type="entry name" value="NAD(P)-binding Rossmann-like Domain"/>
    <property type="match status" value="1"/>
</dbReference>
<dbReference type="AlphaFoldDB" id="A0A5D0NZD3"/>
<evidence type="ECO:0000256" key="1">
    <source>
        <dbReference type="ARBA" id="ARBA00005086"/>
    </source>
</evidence>
<dbReference type="SUPFAM" id="SSF48179">
    <property type="entry name" value="6-phosphogluconate dehydrogenase C-terminal domain-like"/>
    <property type="match status" value="2"/>
</dbReference>
<feature type="domain" description="3-hydroxyacyl-CoA dehydrogenase C-terminal" evidence="4">
    <location>
        <begin position="212"/>
        <end position="309"/>
    </location>
</feature>
<comment type="similarity">
    <text evidence="2">Belongs to the 3-hydroxyacyl-CoA dehydrogenase family.</text>
</comment>
<feature type="domain" description="3-hydroxyacyl-CoA dehydrogenase NAD binding" evidence="5">
    <location>
        <begin position="31"/>
        <end position="209"/>
    </location>
</feature>
<comment type="caution">
    <text evidence="6">The sequence shown here is derived from an EMBL/GenBank/DDBJ whole genome shotgun (WGS) entry which is preliminary data.</text>
</comment>